<dbReference type="InterPro" id="IPR008984">
    <property type="entry name" value="SMAD_FHA_dom_sf"/>
</dbReference>
<feature type="domain" description="FHA" evidence="4">
    <location>
        <begin position="249"/>
        <end position="306"/>
    </location>
</feature>
<dbReference type="Proteomes" id="UP001194696">
    <property type="component" value="Unassembled WGS sequence"/>
</dbReference>
<evidence type="ECO:0000256" key="1">
    <source>
        <dbReference type="SAM" id="Coils"/>
    </source>
</evidence>
<feature type="region of interest" description="Disordered" evidence="2">
    <location>
        <begin position="15"/>
        <end position="92"/>
    </location>
</feature>
<feature type="compositionally biased region" description="Acidic residues" evidence="2">
    <location>
        <begin position="488"/>
        <end position="503"/>
    </location>
</feature>
<sequence length="682" mass="76049">MSPFPSWSHAILEPSYQSPLLPGTTQQQRPTSTGAHSPSSSDDLEYIGTTTTTRQVTSGSSHSLSTNSSQYGYGLYDDDEDEENDEVENDEEDERFAAAAALEIEQMEEDYIRQQQQQQQHQQQQQALVVEEDEVETVPNPSYPLTAESYTEAVPAGVESENGDEEALTFMVPEATYTTRVAPFIHLEIQELRASQSNNTGLEQEYQHRLTGSTLPRPRQFIFEPNTRLLLGRAPSSGLDPKARLKQLSEVGKDAGQARAENGHDDGLFANQVISKLHAAIFEKDGQLVLEDWESTHGTFVNEEPVSRRVLHDLDHVRLGRAVTRRDIHYKALEFVVRIQNREYYEHPSARAAAPADLIAGNSQQIMDTEMREIQDNSTLDNSPSELATLQSQTTVILVDDDDDFDEEERADFMACTQTQVASLDVQEPLEKTPTEEQDIQEEAQYVHDAFQGMENNYEGDEDEPDAEYDDDYEEEQFEDGYDAAFEQPEDDYEEQQQPESEEGFQQQQSALLEDKTLLADNCQQREQEKYDVESDDDDDAYSLKAAGYALDDHESKGSMTHFDLTHIINPAAVPEAIKDDEDLPIMGEAVIKETSTTSTMMATTVAITTALPMDVVVEENQGNHLKRKHAELEVGDEPSVLLVKAQQEAATPKSRKTALIAAALAGVVVGSVGTVLTLANI</sequence>
<keyword evidence="6" id="KW-1185">Reference proteome</keyword>
<evidence type="ECO:0000256" key="2">
    <source>
        <dbReference type="SAM" id="MobiDB-lite"/>
    </source>
</evidence>
<accession>A0ABQ7JMM2</accession>
<keyword evidence="3" id="KW-0812">Transmembrane</keyword>
<feature type="compositionally biased region" description="Polar residues" evidence="2">
    <location>
        <begin position="15"/>
        <end position="41"/>
    </location>
</feature>
<dbReference type="SUPFAM" id="SSF49879">
    <property type="entry name" value="SMAD/FHA domain"/>
    <property type="match status" value="1"/>
</dbReference>
<reference evidence="5 6" key="1">
    <citation type="journal article" date="2020" name="Fungal Divers.">
        <title>Resolving the Mortierellaceae phylogeny through synthesis of multi-gene phylogenetics and phylogenomics.</title>
        <authorList>
            <person name="Vandepol N."/>
            <person name="Liber J."/>
            <person name="Desiro A."/>
            <person name="Na H."/>
            <person name="Kennedy M."/>
            <person name="Barry K."/>
            <person name="Grigoriev I.V."/>
            <person name="Miller A.N."/>
            <person name="O'Donnell K."/>
            <person name="Stajich J.E."/>
            <person name="Bonito G."/>
        </authorList>
    </citation>
    <scope>NUCLEOTIDE SEQUENCE [LARGE SCALE GENOMIC DNA]</scope>
    <source>
        <strain evidence="5 6">AD045</strain>
    </source>
</reference>
<feature type="compositionally biased region" description="Low complexity" evidence="2">
    <location>
        <begin position="49"/>
        <end position="69"/>
    </location>
</feature>
<comment type="caution">
    <text evidence="5">The sequence shown here is derived from an EMBL/GenBank/DDBJ whole genome shotgun (WGS) entry which is preliminary data.</text>
</comment>
<dbReference type="InterPro" id="IPR000253">
    <property type="entry name" value="FHA_dom"/>
</dbReference>
<keyword evidence="3" id="KW-0472">Membrane</keyword>
<protein>
    <recommendedName>
        <fullName evidence="4">FHA domain-containing protein</fullName>
    </recommendedName>
</protein>
<feature type="region of interest" description="Disordered" evidence="2">
    <location>
        <begin position="455"/>
        <end position="475"/>
    </location>
</feature>
<dbReference type="Pfam" id="PF00498">
    <property type="entry name" value="FHA"/>
    <property type="match status" value="1"/>
</dbReference>
<feature type="coiled-coil region" evidence="1">
    <location>
        <begin position="97"/>
        <end position="134"/>
    </location>
</feature>
<dbReference type="Gene3D" id="2.60.200.20">
    <property type="match status" value="1"/>
</dbReference>
<evidence type="ECO:0000313" key="6">
    <source>
        <dbReference type="Proteomes" id="UP001194696"/>
    </source>
</evidence>
<feature type="transmembrane region" description="Helical" evidence="3">
    <location>
        <begin position="659"/>
        <end position="680"/>
    </location>
</feature>
<organism evidence="5 6">
    <name type="scientific">Linnemannia gamsii</name>
    <dbReference type="NCBI Taxonomy" id="64522"/>
    <lineage>
        <taxon>Eukaryota</taxon>
        <taxon>Fungi</taxon>
        <taxon>Fungi incertae sedis</taxon>
        <taxon>Mucoromycota</taxon>
        <taxon>Mortierellomycotina</taxon>
        <taxon>Mortierellomycetes</taxon>
        <taxon>Mortierellales</taxon>
        <taxon>Mortierellaceae</taxon>
        <taxon>Linnemannia</taxon>
    </lineage>
</organism>
<keyword evidence="1" id="KW-0175">Coiled coil</keyword>
<proteinExistence type="predicted"/>
<feature type="compositionally biased region" description="Acidic residues" evidence="2">
    <location>
        <begin position="76"/>
        <end position="92"/>
    </location>
</feature>
<dbReference type="SMART" id="SM00240">
    <property type="entry name" value="FHA"/>
    <property type="match status" value="1"/>
</dbReference>
<evidence type="ECO:0000313" key="5">
    <source>
        <dbReference type="EMBL" id="KAG0280770.1"/>
    </source>
</evidence>
<feature type="compositionally biased region" description="Acidic residues" evidence="2">
    <location>
        <begin position="458"/>
        <end position="475"/>
    </location>
</feature>
<feature type="region of interest" description="Disordered" evidence="2">
    <location>
        <begin position="488"/>
        <end position="509"/>
    </location>
</feature>
<gene>
    <name evidence="5" type="ORF">BGZ96_001427</name>
</gene>
<keyword evidence="3" id="KW-1133">Transmembrane helix</keyword>
<name>A0ABQ7JMM2_9FUNG</name>
<dbReference type="EMBL" id="JAAAIM010001236">
    <property type="protein sequence ID" value="KAG0280770.1"/>
    <property type="molecule type" value="Genomic_DNA"/>
</dbReference>
<evidence type="ECO:0000259" key="4">
    <source>
        <dbReference type="PROSITE" id="PS50006"/>
    </source>
</evidence>
<evidence type="ECO:0000256" key="3">
    <source>
        <dbReference type="SAM" id="Phobius"/>
    </source>
</evidence>
<dbReference type="CDD" id="cd00060">
    <property type="entry name" value="FHA"/>
    <property type="match status" value="1"/>
</dbReference>
<dbReference type="PROSITE" id="PS50006">
    <property type="entry name" value="FHA_DOMAIN"/>
    <property type="match status" value="1"/>
</dbReference>